<evidence type="ECO:0000313" key="1">
    <source>
        <dbReference type="EMBL" id="MBM3223448.1"/>
    </source>
</evidence>
<organism evidence="1 2">
    <name type="scientific">Tectimicrobiota bacterium</name>
    <dbReference type="NCBI Taxonomy" id="2528274"/>
    <lineage>
        <taxon>Bacteria</taxon>
        <taxon>Pseudomonadati</taxon>
        <taxon>Nitrospinota/Tectimicrobiota group</taxon>
        <taxon>Candidatus Tectimicrobiota</taxon>
    </lineage>
</organism>
<dbReference type="EMBL" id="VGLS01000145">
    <property type="protein sequence ID" value="MBM3223448.1"/>
    <property type="molecule type" value="Genomic_DNA"/>
</dbReference>
<name>A0A937VZI2_UNCTE</name>
<comment type="caution">
    <text evidence="1">The sequence shown here is derived from an EMBL/GenBank/DDBJ whole genome shotgun (WGS) entry which is preliminary data.</text>
</comment>
<dbReference type="Proteomes" id="UP000712673">
    <property type="component" value="Unassembled WGS sequence"/>
</dbReference>
<accession>A0A937VZI2</accession>
<sequence>MVYTRPVHPIGRWLGASAFRVALGLMTLLTWPGVSLAQLDICGCTGHPQNRGAFDASNTATYPPGTTRSGGILTVLLPHDGILMFSSFTAPPGFFVFFRHQLANDPANAPATILVSGDVTITGVVDVNGLDGSGGTSGLNGVGGLGGPGGFPGGDGAYPQVNFSNNGGPGVGPGGGAGGTASPLTVGRPATFLGTRELLPLVGGAGGGGGASNRDDCSAGGGGGGGGALLIAANGTLTINGTIRAEGGFNGFPNNPTCAAAGGSGSGGAIRLLANTMTGNGSIFARGGNFLAPQAGAIRLEAFTNTLSANNTTPVASRAPAPGPLVNPLTPTVEITQVGGQTVPTPPQGAFRGIDVILPAPGPITVRLATSGVPGGTAVHIIVKPRVGGAALTTPVTLVNCTVAGDCAETVVVNLASGAHVIEAQATFQP</sequence>
<reference evidence="1" key="1">
    <citation type="submission" date="2019-03" db="EMBL/GenBank/DDBJ databases">
        <title>Lake Tanganyika Metagenome-Assembled Genomes (MAGs).</title>
        <authorList>
            <person name="Tran P."/>
        </authorList>
    </citation>
    <scope>NUCLEOTIDE SEQUENCE</scope>
    <source>
        <strain evidence="1">K_DeepCast_65m_m2_066</strain>
    </source>
</reference>
<dbReference type="AlphaFoldDB" id="A0A937VZI2"/>
<gene>
    <name evidence="1" type="ORF">FJZ47_06580</name>
</gene>
<protein>
    <submittedName>
        <fullName evidence="1">Uncharacterized protein</fullName>
    </submittedName>
</protein>
<evidence type="ECO:0000313" key="2">
    <source>
        <dbReference type="Proteomes" id="UP000712673"/>
    </source>
</evidence>
<proteinExistence type="predicted"/>